<feature type="compositionally biased region" description="Basic and acidic residues" evidence="1">
    <location>
        <begin position="1"/>
        <end position="12"/>
    </location>
</feature>
<feature type="region of interest" description="Disordered" evidence="1">
    <location>
        <begin position="56"/>
        <end position="76"/>
    </location>
</feature>
<dbReference type="EMBL" id="JADWDJ010000018">
    <property type="protein sequence ID" value="KAG5266582.1"/>
    <property type="molecule type" value="Genomic_DNA"/>
</dbReference>
<sequence length="92" mass="10085">MDGESSHTHGAEARVGPGRSSWQRIGCFCDFAGGCCCPSFRDSPVHTSTQVTFSAPQPGSIRFLSHTEPQDGVKTRAKHFTDLKEEEEEQNT</sequence>
<keyword evidence="3" id="KW-1185">Reference proteome</keyword>
<dbReference type="Proteomes" id="UP000823561">
    <property type="component" value="Chromosome 18"/>
</dbReference>
<dbReference type="AlphaFoldDB" id="A0AAV6FXR5"/>
<feature type="region of interest" description="Disordered" evidence="1">
    <location>
        <begin position="1"/>
        <end position="21"/>
    </location>
</feature>
<evidence type="ECO:0000313" key="2">
    <source>
        <dbReference type="EMBL" id="KAG5266582.1"/>
    </source>
</evidence>
<name>A0AAV6FXR5_9TELE</name>
<proteinExistence type="predicted"/>
<comment type="caution">
    <text evidence="2">The sequence shown here is derived from an EMBL/GenBank/DDBJ whole genome shotgun (WGS) entry which is preliminary data.</text>
</comment>
<gene>
    <name evidence="2" type="ORF">AALO_G00233750</name>
</gene>
<accession>A0AAV6FXR5</accession>
<organism evidence="2 3">
    <name type="scientific">Alosa alosa</name>
    <name type="common">allis shad</name>
    <dbReference type="NCBI Taxonomy" id="278164"/>
    <lineage>
        <taxon>Eukaryota</taxon>
        <taxon>Metazoa</taxon>
        <taxon>Chordata</taxon>
        <taxon>Craniata</taxon>
        <taxon>Vertebrata</taxon>
        <taxon>Euteleostomi</taxon>
        <taxon>Actinopterygii</taxon>
        <taxon>Neopterygii</taxon>
        <taxon>Teleostei</taxon>
        <taxon>Clupei</taxon>
        <taxon>Clupeiformes</taxon>
        <taxon>Clupeoidei</taxon>
        <taxon>Clupeidae</taxon>
        <taxon>Alosa</taxon>
    </lineage>
</organism>
<reference evidence="2" key="1">
    <citation type="submission" date="2020-10" db="EMBL/GenBank/DDBJ databases">
        <title>Chromosome-scale genome assembly of the Allis shad, Alosa alosa.</title>
        <authorList>
            <person name="Margot Z."/>
            <person name="Christophe K."/>
            <person name="Cabau C."/>
            <person name="Louis A."/>
            <person name="Berthelot C."/>
            <person name="Parey E."/>
            <person name="Roest Crollius H."/>
            <person name="Montfort J."/>
            <person name="Robinson-Rechavi M."/>
            <person name="Bucao C."/>
            <person name="Bouchez O."/>
            <person name="Gislard M."/>
            <person name="Lluch J."/>
            <person name="Milhes M."/>
            <person name="Lampietro C."/>
            <person name="Lopez Roques C."/>
            <person name="Donnadieu C."/>
            <person name="Braasch I."/>
            <person name="Desvignes T."/>
            <person name="Postlethwait J."/>
            <person name="Bobe J."/>
            <person name="Guiguen Y."/>
        </authorList>
    </citation>
    <scope>NUCLEOTIDE SEQUENCE</scope>
    <source>
        <strain evidence="2">M-15738</strain>
        <tissue evidence="2">Blood</tissue>
    </source>
</reference>
<protein>
    <submittedName>
        <fullName evidence="2">Uncharacterized protein</fullName>
    </submittedName>
</protein>
<evidence type="ECO:0000313" key="3">
    <source>
        <dbReference type="Proteomes" id="UP000823561"/>
    </source>
</evidence>
<evidence type="ECO:0000256" key="1">
    <source>
        <dbReference type="SAM" id="MobiDB-lite"/>
    </source>
</evidence>